<organism evidence="2 3">
    <name type="scientific">Dreissena polymorpha</name>
    <name type="common">Zebra mussel</name>
    <name type="synonym">Mytilus polymorpha</name>
    <dbReference type="NCBI Taxonomy" id="45954"/>
    <lineage>
        <taxon>Eukaryota</taxon>
        <taxon>Metazoa</taxon>
        <taxon>Spiralia</taxon>
        <taxon>Lophotrochozoa</taxon>
        <taxon>Mollusca</taxon>
        <taxon>Bivalvia</taxon>
        <taxon>Autobranchia</taxon>
        <taxon>Heteroconchia</taxon>
        <taxon>Euheterodonta</taxon>
        <taxon>Imparidentia</taxon>
        <taxon>Neoheterodontei</taxon>
        <taxon>Myida</taxon>
        <taxon>Dreissenoidea</taxon>
        <taxon>Dreissenidae</taxon>
        <taxon>Dreissena</taxon>
    </lineage>
</organism>
<keyword evidence="1" id="KW-1133">Transmembrane helix</keyword>
<comment type="caution">
    <text evidence="2">The sequence shown here is derived from an EMBL/GenBank/DDBJ whole genome shotgun (WGS) entry which is preliminary data.</text>
</comment>
<gene>
    <name evidence="2" type="ORF">DPMN_131136</name>
</gene>
<name>A0A9D4K1T3_DREPO</name>
<reference evidence="2" key="1">
    <citation type="journal article" date="2019" name="bioRxiv">
        <title>The Genome of the Zebra Mussel, Dreissena polymorpha: A Resource for Invasive Species Research.</title>
        <authorList>
            <person name="McCartney M.A."/>
            <person name="Auch B."/>
            <person name="Kono T."/>
            <person name="Mallez S."/>
            <person name="Zhang Y."/>
            <person name="Obille A."/>
            <person name="Becker A."/>
            <person name="Abrahante J.E."/>
            <person name="Garbe J."/>
            <person name="Badalamenti J.P."/>
            <person name="Herman A."/>
            <person name="Mangelson H."/>
            <person name="Liachko I."/>
            <person name="Sullivan S."/>
            <person name="Sone E.D."/>
            <person name="Koren S."/>
            <person name="Silverstein K.A.T."/>
            <person name="Beckman K.B."/>
            <person name="Gohl D.M."/>
        </authorList>
    </citation>
    <scope>NUCLEOTIDE SEQUENCE</scope>
    <source>
        <strain evidence="2">Duluth1</strain>
        <tissue evidence="2">Whole animal</tissue>
    </source>
</reference>
<evidence type="ECO:0000313" key="3">
    <source>
        <dbReference type="Proteomes" id="UP000828390"/>
    </source>
</evidence>
<keyword evidence="3" id="KW-1185">Reference proteome</keyword>
<dbReference type="Proteomes" id="UP000828390">
    <property type="component" value="Unassembled WGS sequence"/>
</dbReference>
<accession>A0A9D4K1T3</accession>
<proteinExistence type="predicted"/>
<sequence length="83" mass="8630">MTLTTSEPLETNCRSIGAVAVAISMSGIISASFSNACWRSSAGLLTISPFSQKHSATPSLTPIASTVTIDCTMGASVFYIIKK</sequence>
<protein>
    <submittedName>
        <fullName evidence="2">Uncharacterized protein</fullName>
    </submittedName>
</protein>
<keyword evidence="1" id="KW-0472">Membrane</keyword>
<evidence type="ECO:0000313" key="2">
    <source>
        <dbReference type="EMBL" id="KAH3829147.1"/>
    </source>
</evidence>
<evidence type="ECO:0000256" key="1">
    <source>
        <dbReference type="SAM" id="Phobius"/>
    </source>
</evidence>
<dbReference type="EMBL" id="JAIWYP010000005">
    <property type="protein sequence ID" value="KAH3829147.1"/>
    <property type="molecule type" value="Genomic_DNA"/>
</dbReference>
<reference evidence="2" key="2">
    <citation type="submission" date="2020-11" db="EMBL/GenBank/DDBJ databases">
        <authorList>
            <person name="McCartney M.A."/>
            <person name="Auch B."/>
            <person name="Kono T."/>
            <person name="Mallez S."/>
            <person name="Becker A."/>
            <person name="Gohl D.M."/>
            <person name="Silverstein K.A.T."/>
            <person name="Koren S."/>
            <person name="Bechman K.B."/>
            <person name="Herman A."/>
            <person name="Abrahante J.E."/>
            <person name="Garbe J."/>
        </authorList>
    </citation>
    <scope>NUCLEOTIDE SEQUENCE</scope>
    <source>
        <strain evidence="2">Duluth1</strain>
        <tissue evidence="2">Whole animal</tissue>
    </source>
</reference>
<feature type="transmembrane region" description="Helical" evidence="1">
    <location>
        <begin position="16"/>
        <end position="38"/>
    </location>
</feature>
<dbReference type="AlphaFoldDB" id="A0A9D4K1T3"/>
<keyword evidence="1" id="KW-0812">Transmembrane</keyword>